<dbReference type="Gramene" id="EOY33869">
    <property type="protein sequence ID" value="EOY33869"/>
    <property type="gene ID" value="TCM_041711"/>
</dbReference>
<feature type="region of interest" description="Disordered" evidence="1">
    <location>
        <begin position="283"/>
        <end position="340"/>
    </location>
</feature>
<accession>A0A061GVI8</accession>
<dbReference type="Gramene" id="EOY33870">
    <property type="protein sequence ID" value="EOY33870"/>
    <property type="gene ID" value="TCM_041711"/>
</dbReference>
<dbReference type="Pfam" id="PF12043">
    <property type="entry name" value="DUF3527"/>
    <property type="match status" value="2"/>
</dbReference>
<dbReference type="InterPro" id="IPR021916">
    <property type="entry name" value="DUF3527"/>
</dbReference>
<feature type="region of interest" description="Disordered" evidence="1">
    <location>
        <begin position="428"/>
        <end position="457"/>
    </location>
</feature>
<dbReference type="AlphaFoldDB" id="A0A061GVI8"/>
<organism evidence="2 3">
    <name type="scientific">Theobroma cacao</name>
    <name type="common">Cacao</name>
    <name type="synonym">Cocoa</name>
    <dbReference type="NCBI Taxonomy" id="3641"/>
    <lineage>
        <taxon>Eukaryota</taxon>
        <taxon>Viridiplantae</taxon>
        <taxon>Streptophyta</taxon>
        <taxon>Embryophyta</taxon>
        <taxon>Tracheophyta</taxon>
        <taxon>Spermatophyta</taxon>
        <taxon>Magnoliopsida</taxon>
        <taxon>eudicotyledons</taxon>
        <taxon>Gunneridae</taxon>
        <taxon>Pentapetalae</taxon>
        <taxon>rosids</taxon>
        <taxon>malvids</taxon>
        <taxon>Malvales</taxon>
        <taxon>Malvaceae</taxon>
        <taxon>Byttnerioideae</taxon>
        <taxon>Theobroma</taxon>
    </lineage>
</organism>
<dbReference type="InParanoid" id="A0A061GVI8"/>
<feature type="region of interest" description="Disordered" evidence="1">
    <location>
        <begin position="107"/>
        <end position="143"/>
    </location>
</feature>
<feature type="compositionally biased region" description="Low complexity" evidence="1">
    <location>
        <begin position="428"/>
        <end position="444"/>
    </location>
</feature>
<gene>
    <name evidence="2" type="ORF">TCM_041711</name>
</gene>
<proteinExistence type="predicted"/>
<dbReference type="FunCoup" id="A0A061GVI8">
    <property type="interactions" value="1648"/>
</dbReference>
<feature type="compositionally biased region" description="Polar residues" evidence="1">
    <location>
        <begin position="290"/>
        <end position="300"/>
    </location>
</feature>
<dbReference type="eggNOG" id="ENOG502QSE4">
    <property type="taxonomic scope" value="Eukaryota"/>
</dbReference>
<evidence type="ECO:0000256" key="1">
    <source>
        <dbReference type="SAM" id="MobiDB-lite"/>
    </source>
</evidence>
<evidence type="ECO:0000313" key="3">
    <source>
        <dbReference type="Proteomes" id="UP000026915"/>
    </source>
</evidence>
<dbReference type="Proteomes" id="UP000026915">
    <property type="component" value="Chromosome 9"/>
</dbReference>
<keyword evidence="3" id="KW-1185">Reference proteome</keyword>
<dbReference type="EMBL" id="CM001887">
    <property type="protein sequence ID" value="EOY33870.1"/>
    <property type="molecule type" value="Genomic_DNA"/>
</dbReference>
<dbReference type="PANTHER" id="PTHR31390:SF4">
    <property type="entry name" value="DUF3527 DOMAIN-CONTAINING PROTEIN"/>
    <property type="match status" value="1"/>
</dbReference>
<reference evidence="2 3" key="1">
    <citation type="journal article" date="2013" name="Genome Biol.">
        <title>The genome sequence of the most widely cultivated cacao type and its use to identify candidate genes regulating pod color.</title>
        <authorList>
            <person name="Motamayor J.C."/>
            <person name="Mockaitis K."/>
            <person name="Schmutz J."/>
            <person name="Haiminen N."/>
            <person name="Iii D.L."/>
            <person name="Cornejo O."/>
            <person name="Findley S.D."/>
            <person name="Zheng P."/>
            <person name="Utro F."/>
            <person name="Royaert S."/>
            <person name="Saski C."/>
            <person name="Jenkins J."/>
            <person name="Podicheti R."/>
            <person name="Zhao M."/>
            <person name="Scheffler B.E."/>
            <person name="Stack J.C."/>
            <person name="Feltus F.A."/>
            <person name="Mustiga G.M."/>
            <person name="Amores F."/>
            <person name="Phillips W."/>
            <person name="Marelli J.P."/>
            <person name="May G.D."/>
            <person name="Shapiro H."/>
            <person name="Ma J."/>
            <person name="Bustamante C.D."/>
            <person name="Schnell R.J."/>
            <person name="Main D."/>
            <person name="Gilbert D."/>
            <person name="Parida L."/>
            <person name="Kuhn D.N."/>
        </authorList>
    </citation>
    <scope>NUCLEOTIDE SEQUENCE [LARGE SCALE GENOMIC DNA]</scope>
    <source>
        <strain evidence="3">cv. Matina 1-6</strain>
    </source>
</reference>
<dbReference type="HOGENOM" id="CLU_005993_1_0_1"/>
<dbReference type="STRING" id="3641.A0A061GVI8"/>
<feature type="compositionally biased region" description="Polar residues" evidence="1">
    <location>
        <begin position="446"/>
        <end position="457"/>
    </location>
</feature>
<dbReference type="PANTHER" id="PTHR31390">
    <property type="entry name" value="EXPRESSED PROTEIN"/>
    <property type="match status" value="1"/>
</dbReference>
<sequence length="916" mass="100879">MLPQASQKANLQGRYKLEKTKLSYADLHQEITKGGKDFSPKSSWKHHRQHAEIKANEEDELVKYMSNLPGFLEKRANPQEKVLNVGVLEWGRLEKWQYSHKQVLHRSSISSLSSSNTSSSFSTDESSAHSSRGRSCSPARQRLQRPSFQSHLISVPVEGNSPFNKPFRDSLGKLQDLKAAQSNTLNVQANFIREDKSFCKNNPEIKLEKCRRREMHSKIDSESGIVANGVKDKVASCDTVKMKNQVGDFMKKAEKFQEVIPKGANEDVIDTRNTVVLLLPRDLPKVNHSGPGNLSDLTTKSCKREAEPSRRIVPQTSKDAHRSELSSNFHHSGPLPCELDGSKHLQIKARGSIEANSNDLSSERSRSVPRAAKIEINYSRSRNLEEKKPNAAPTRYAANEACKGSDPKVGKVATEKVRSTSPFRRFSFSMGKTSKSSGSKEGSSIPHVSSTCTSGKTDSEISVASGVDTTCGDKLNAKSRARSSPLRRLLDPLLKPKAVNCRNFTNQLQDSILTESAFKSSEGQRHTTVTVQSAKVKSDTSTCCTVNVNDSSENKKYGSSAVQALLRVQVKNGLPLFTFAVDNESNILAATVKMLSASGKGDYGCIYTFFSIQEVRKKNGRWINQGGKGKGQDYIPNVVAQMKVSGSKFSHLSGPNHLDQFSIREFVLLTLDVGQANPQASDFQPNDEQAAIVVKIPKRNRRSSIRDGFLIDKRNSLPEAALKERLPEVKLDFDSGKKGPFMGAQDISATVILPSGVHSLPNKGEPSSLIQRWKSGGACDCGGWDLGCKLRILLNRSQLSQRSSSLKGSSISNQFELFFQGGVQDDKPFFSLAPFKDGIYSVEFNSSLSLMQAFSICIAIWDSRKHCELSESVTSSEERTLGETILNDRISAPNPVEGEAPARYVSYPPLSPVGRV</sequence>
<dbReference type="EMBL" id="CM001887">
    <property type="protein sequence ID" value="EOY33869.1"/>
    <property type="molecule type" value="Genomic_DNA"/>
</dbReference>
<feature type="compositionally biased region" description="Low complexity" evidence="1">
    <location>
        <begin position="107"/>
        <end position="137"/>
    </location>
</feature>
<evidence type="ECO:0000313" key="2">
    <source>
        <dbReference type="EMBL" id="EOY33870.1"/>
    </source>
</evidence>
<name>A0A061GVI8_THECC</name>
<protein>
    <submittedName>
        <fullName evidence="2">Uncharacterized protein isoform 1</fullName>
    </submittedName>
</protein>
<dbReference type="OMA" id="RLEKWQY"/>